<evidence type="ECO:0000256" key="2">
    <source>
        <dbReference type="ARBA" id="ARBA00022525"/>
    </source>
</evidence>
<accession>A0AAV5QKA5</accession>
<feature type="domain" description="CFEM" evidence="7">
    <location>
        <begin position="1"/>
        <end position="108"/>
    </location>
</feature>
<keyword evidence="4" id="KW-1015">Disulfide bond</keyword>
<evidence type="ECO:0000256" key="1">
    <source>
        <dbReference type="ARBA" id="ARBA00004613"/>
    </source>
</evidence>
<comment type="caution">
    <text evidence="5">Lacks conserved residue(s) required for the propagation of feature annotation.</text>
</comment>
<dbReference type="AlphaFoldDB" id="A0AAV5QKA5"/>
<keyword evidence="3 6" id="KW-0732">Signal</keyword>
<reference evidence="8 9" key="1">
    <citation type="journal article" date="2023" name="Elife">
        <title>Identification of key yeast species and microbe-microbe interactions impacting larval growth of Drosophila in the wild.</title>
        <authorList>
            <person name="Mure A."/>
            <person name="Sugiura Y."/>
            <person name="Maeda R."/>
            <person name="Honda K."/>
            <person name="Sakurai N."/>
            <person name="Takahashi Y."/>
            <person name="Watada M."/>
            <person name="Katoh T."/>
            <person name="Gotoh A."/>
            <person name="Gotoh Y."/>
            <person name="Taniguchi I."/>
            <person name="Nakamura K."/>
            <person name="Hayashi T."/>
            <person name="Katayama T."/>
            <person name="Uemura T."/>
            <person name="Hattori Y."/>
        </authorList>
    </citation>
    <scope>NUCLEOTIDE SEQUENCE [LARGE SCALE GENOMIC DNA]</scope>
    <source>
        <strain evidence="8 9">SC-9</strain>
    </source>
</reference>
<keyword evidence="9" id="KW-1185">Reference proteome</keyword>
<dbReference type="GeneID" id="90073262"/>
<comment type="caution">
    <text evidence="8">The sequence shown here is derived from an EMBL/GenBank/DDBJ whole genome shotgun (WGS) entry which is preliminary data.</text>
</comment>
<dbReference type="InterPro" id="IPR008427">
    <property type="entry name" value="Extracellular_membr_CFEM_dom"/>
</dbReference>
<sequence>MKLITFSTLFLAIVSLTNADSPPACLLACVSSVIKSDGRYTFNQQQSICKNLSSDIVECFSFTCPTSDLADDATSYLKSICASSSYDGLSTVSSTSEAVSMEVTSTSSPSESAAEANMLTGHLGALILGGVAALLH</sequence>
<dbReference type="EMBL" id="BTFZ01000006">
    <property type="protein sequence ID" value="GMM35283.1"/>
    <property type="molecule type" value="Genomic_DNA"/>
</dbReference>
<feature type="chain" id="PRO_5043428216" description="CFEM domain-containing protein" evidence="6">
    <location>
        <begin position="20"/>
        <end position="136"/>
    </location>
</feature>
<protein>
    <recommendedName>
        <fullName evidence="7">CFEM domain-containing protein</fullName>
    </recommendedName>
</protein>
<evidence type="ECO:0000256" key="6">
    <source>
        <dbReference type="SAM" id="SignalP"/>
    </source>
</evidence>
<comment type="subcellular location">
    <subcellularLocation>
        <location evidence="1">Secreted</location>
    </subcellularLocation>
</comment>
<keyword evidence="2" id="KW-0964">Secreted</keyword>
<organism evidence="8 9">
    <name type="scientific">Saccharomycopsis crataegensis</name>
    <dbReference type="NCBI Taxonomy" id="43959"/>
    <lineage>
        <taxon>Eukaryota</taxon>
        <taxon>Fungi</taxon>
        <taxon>Dikarya</taxon>
        <taxon>Ascomycota</taxon>
        <taxon>Saccharomycotina</taxon>
        <taxon>Saccharomycetes</taxon>
        <taxon>Saccharomycopsidaceae</taxon>
        <taxon>Saccharomycopsis</taxon>
    </lineage>
</organism>
<dbReference type="GO" id="GO:0005576">
    <property type="term" value="C:extracellular region"/>
    <property type="evidence" value="ECO:0007669"/>
    <property type="project" value="UniProtKB-SubCell"/>
</dbReference>
<dbReference type="Pfam" id="PF05730">
    <property type="entry name" value="CFEM"/>
    <property type="match status" value="1"/>
</dbReference>
<dbReference type="Proteomes" id="UP001360560">
    <property type="component" value="Unassembled WGS sequence"/>
</dbReference>
<evidence type="ECO:0000256" key="3">
    <source>
        <dbReference type="ARBA" id="ARBA00022729"/>
    </source>
</evidence>
<feature type="signal peptide" evidence="6">
    <location>
        <begin position="1"/>
        <end position="19"/>
    </location>
</feature>
<proteinExistence type="predicted"/>
<name>A0AAV5QKA5_9ASCO</name>
<evidence type="ECO:0000313" key="8">
    <source>
        <dbReference type="EMBL" id="GMM35283.1"/>
    </source>
</evidence>
<evidence type="ECO:0000313" key="9">
    <source>
        <dbReference type="Proteomes" id="UP001360560"/>
    </source>
</evidence>
<dbReference type="RefSeq" id="XP_064852283.1">
    <property type="nucleotide sequence ID" value="XM_064996211.1"/>
</dbReference>
<evidence type="ECO:0000259" key="7">
    <source>
        <dbReference type="PROSITE" id="PS52012"/>
    </source>
</evidence>
<gene>
    <name evidence="8" type="ORF">DASC09_026080</name>
</gene>
<dbReference type="PROSITE" id="PS52012">
    <property type="entry name" value="CFEM"/>
    <property type="match status" value="1"/>
</dbReference>
<evidence type="ECO:0000256" key="4">
    <source>
        <dbReference type="ARBA" id="ARBA00023157"/>
    </source>
</evidence>
<evidence type="ECO:0000256" key="5">
    <source>
        <dbReference type="PROSITE-ProRule" id="PRU01356"/>
    </source>
</evidence>